<dbReference type="InterPro" id="IPR046341">
    <property type="entry name" value="SET_dom_sf"/>
</dbReference>
<dbReference type="Pfam" id="PF00856">
    <property type="entry name" value="SET"/>
    <property type="match status" value="1"/>
</dbReference>
<evidence type="ECO:0000259" key="1">
    <source>
        <dbReference type="PROSITE" id="PS50280"/>
    </source>
</evidence>
<dbReference type="PROSITE" id="PS50280">
    <property type="entry name" value="SET"/>
    <property type="match status" value="1"/>
</dbReference>
<reference evidence="2" key="1">
    <citation type="submission" date="2021-03" db="EMBL/GenBank/DDBJ databases">
        <title>Bacillus suaedae sp. nov., isolated from Suaeda aralocaspica.</title>
        <authorList>
            <person name="Lei R.F.R."/>
        </authorList>
    </citation>
    <scope>NUCLEOTIDE SEQUENCE</scope>
    <source>
        <strain evidence="2">YZJH907-2</strain>
    </source>
</reference>
<organism evidence="2 3">
    <name type="scientific">Halalkalibacter suaedae</name>
    <dbReference type="NCBI Taxonomy" id="2822140"/>
    <lineage>
        <taxon>Bacteria</taxon>
        <taxon>Bacillati</taxon>
        <taxon>Bacillota</taxon>
        <taxon>Bacilli</taxon>
        <taxon>Bacillales</taxon>
        <taxon>Bacillaceae</taxon>
        <taxon>Halalkalibacter</taxon>
    </lineage>
</organism>
<protein>
    <submittedName>
        <fullName evidence="2">SET domain-containing protein-lysine N-methyltransferase</fullName>
    </submittedName>
</protein>
<dbReference type="EMBL" id="JAGKSQ010000017">
    <property type="protein sequence ID" value="MBP3953576.1"/>
    <property type="molecule type" value="Genomic_DNA"/>
</dbReference>
<gene>
    <name evidence="2" type="ORF">J7W16_21150</name>
</gene>
<dbReference type="Proteomes" id="UP000678228">
    <property type="component" value="Unassembled WGS sequence"/>
</dbReference>
<accession>A0A941AR64</accession>
<dbReference type="GO" id="GO:0062122">
    <property type="term" value="F:histone H3K37 methyltransferase activity"/>
    <property type="evidence" value="ECO:0007669"/>
    <property type="project" value="InterPro"/>
</dbReference>
<name>A0A941AR64_9BACI</name>
<dbReference type="InterPro" id="IPR009207">
    <property type="entry name" value="SET7_MeTrfase"/>
</dbReference>
<dbReference type="InterPro" id="IPR001214">
    <property type="entry name" value="SET_dom"/>
</dbReference>
<evidence type="ECO:0000313" key="2">
    <source>
        <dbReference type="EMBL" id="MBP3953576.1"/>
    </source>
</evidence>
<dbReference type="CDD" id="cd10540">
    <property type="entry name" value="SET_SpSet7-like"/>
    <property type="match status" value="1"/>
</dbReference>
<dbReference type="SMART" id="SM00317">
    <property type="entry name" value="SET"/>
    <property type="match status" value="1"/>
</dbReference>
<feature type="domain" description="SET" evidence="1">
    <location>
        <begin position="1"/>
        <end position="111"/>
    </location>
</feature>
<evidence type="ECO:0000313" key="3">
    <source>
        <dbReference type="Proteomes" id="UP000678228"/>
    </source>
</evidence>
<keyword evidence="3" id="KW-1185">Reference proteome</keyword>
<dbReference type="AlphaFoldDB" id="A0A941AR64"/>
<proteinExistence type="predicted"/>
<sequence length="132" mass="15354">MIEIKTSTLSDGEFNRGVFATQDIAKGELLHVAPVVPYPNEEHVLIEHTVLADYVYEYGKNHTAVVLGYGMLFNHSYQPNAVYDIHFEDHTFKYYAYKDIKAGEEILINYNGEVDDMEPLWFMKEKEEEDKK</sequence>
<dbReference type="SUPFAM" id="SSF82199">
    <property type="entry name" value="SET domain"/>
    <property type="match status" value="1"/>
</dbReference>
<dbReference type="PIRSF" id="PIRSF022536">
    <property type="entry name" value="A612L_SET"/>
    <property type="match status" value="1"/>
</dbReference>
<dbReference type="Gene3D" id="2.170.270.10">
    <property type="entry name" value="SET domain"/>
    <property type="match status" value="1"/>
</dbReference>
<comment type="caution">
    <text evidence="2">The sequence shown here is derived from an EMBL/GenBank/DDBJ whole genome shotgun (WGS) entry which is preliminary data.</text>
</comment>
<dbReference type="RefSeq" id="WP_210599431.1">
    <property type="nucleotide sequence ID" value="NZ_JAGKSQ010000017.1"/>
</dbReference>